<keyword evidence="3" id="KW-0808">Transferase</keyword>
<dbReference type="InterPro" id="IPR035451">
    <property type="entry name" value="Ada-like_dom_sf"/>
</dbReference>
<gene>
    <name evidence="13" type="ORF">P9847_15080</name>
</gene>
<dbReference type="Gene3D" id="3.40.10.10">
    <property type="entry name" value="DNA Methylphosphotriester Repair Domain"/>
    <property type="match status" value="1"/>
</dbReference>
<dbReference type="SUPFAM" id="SSF57884">
    <property type="entry name" value="Ada DNA repair protein, N-terminal domain (N-Ada 10)"/>
    <property type="match status" value="1"/>
</dbReference>
<sequence>MTRTQASEFLTDEQWQAIIHNDASYDDTFFYAVKSTGIFCRPSCKSKVPNRDNVRIFREAQQAIREEYRPCKRCKPTGERLPDKEWVAVMTEYMDKNYGKSLSLNNLADECHGSPYHLHRTFKKMMHMTPAEYLMNIRIGKAKQYLLGTGMSVSDIGVTVGFPHASYFIAQFKKKTGITPAEYRRQSYEDQE</sequence>
<dbReference type="PANTHER" id="PTHR43280">
    <property type="entry name" value="ARAC-FAMILY TRANSCRIPTIONAL REGULATOR"/>
    <property type="match status" value="1"/>
</dbReference>
<keyword evidence="14" id="KW-1185">Reference proteome</keyword>
<name>A0ABU6PUS1_9BACL</name>
<dbReference type="InterPro" id="IPR009057">
    <property type="entry name" value="Homeodomain-like_sf"/>
</dbReference>
<dbReference type="PIRSF" id="PIRSF000408">
    <property type="entry name" value="Alkyltransferas_AdaA"/>
    <property type="match status" value="1"/>
</dbReference>
<dbReference type="SMART" id="SM00342">
    <property type="entry name" value="HTH_ARAC"/>
    <property type="match status" value="1"/>
</dbReference>
<keyword evidence="11" id="KW-0234">DNA repair</keyword>
<evidence type="ECO:0000256" key="6">
    <source>
        <dbReference type="ARBA" id="ARBA00022833"/>
    </source>
</evidence>
<evidence type="ECO:0000313" key="14">
    <source>
        <dbReference type="Proteomes" id="UP001343257"/>
    </source>
</evidence>
<dbReference type="PROSITE" id="PS01124">
    <property type="entry name" value="HTH_ARAC_FAMILY_2"/>
    <property type="match status" value="1"/>
</dbReference>
<dbReference type="InterPro" id="IPR016220">
    <property type="entry name" value="Me-P-triester_DNA_alkyl-Trfase"/>
</dbReference>
<keyword evidence="5" id="KW-0227">DNA damage</keyword>
<dbReference type="Gene3D" id="1.10.10.60">
    <property type="entry name" value="Homeodomain-like"/>
    <property type="match status" value="2"/>
</dbReference>
<evidence type="ECO:0000256" key="4">
    <source>
        <dbReference type="ARBA" id="ARBA00022723"/>
    </source>
</evidence>
<comment type="caution">
    <text evidence="13">The sequence shown here is derived from an EMBL/GenBank/DDBJ whole genome shotgun (WGS) entry which is preliminary data.</text>
</comment>
<dbReference type="SUPFAM" id="SSF46689">
    <property type="entry name" value="Homeodomain-like"/>
    <property type="match status" value="2"/>
</dbReference>
<dbReference type="InterPro" id="IPR018062">
    <property type="entry name" value="HTH_AraC-typ_CS"/>
</dbReference>
<dbReference type="PRINTS" id="PR00032">
    <property type="entry name" value="HTHARAC"/>
</dbReference>
<dbReference type="Proteomes" id="UP001343257">
    <property type="component" value="Unassembled WGS sequence"/>
</dbReference>
<evidence type="ECO:0000256" key="8">
    <source>
        <dbReference type="ARBA" id="ARBA00023125"/>
    </source>
</evidence>
<keyword evidence="10" id="KW-0804">Transcription</keyword>
<dbReference type="InterPro" id="IPR020449">
    <property type="entry name" value="Tscrpt_reg_AraC-type_HTH"/>
</dbReference>
<dbReference type="PROSITE" id="PS00041">
    <property type="entry name" value="HTH_ARAC_FAMILY_1"/>
    <property type="match status" value="1"/>
</dbReference>
<protein>
    <submittedName>
        <fullName evidence="13">Bifunctional transcriptional activator/DNA repair enzyme AdaA</fullName>
    </submittedName>
</protein>
<dbReference type="PANTHER" id="PTHR43280:SF28">
    <property type="entry name" value="HTH-TYPE TRANSCRIPTIONAL ACTIVATOR RHAS"/>
    <property type="match status" value="1"/>
</dbReference>
<dbReference type="Pfam" id="PF12833">
    <property type="entry name" value="HTH_18"/>
    <property type="match status" value="1"/>
</dbReference>
<keyword evidence="9" id="KW-0010">Activator</keyword>
<dbReference type="Pfam" id="PF02805">
    <property type="entry name" value="Ada_Zn_binding"/>
    <property type="match status" value="1"/>
</dbReference>
<evidence type="ECO:0000256" key="9">
    <source>
        <dbReference type="ARBA" id="ARBA00023159"/>
    </source>
</evidence>
<dbReference type="InterPro" id="IPR004026">
    <property type="entry name" value="Ada_DNA_repair_Zn-bd"/>
</dbReference>
<evidence type="ECO:0000256" key="5">
    <source>
        <dbReference type="ARBA" id="ARBA00022763"/>
    </source>
</evidence>
<evidence type="ECO:0000256" key="2">
    <source>
        <dbReference type="ARBA" id="ARBA00022603"/>
    </source>
</evidence>
<keyword evidence="4" id="KW-0479">Metal-binding</keyword>
<dbReference type="RefSeq" id="WP_328279036.1">
    <property type="nucleotide sequence ID" value="NZ_JARTLD010000036.1"/>
</dbReference>
<proteinExistence type="predicted"/>
<evidence type="ECO:0000256" key="10">
    <source>
        <dbReference type="ARBA" id="ARBA00023163"/>
    </source>
</evidence>
<reference evidence="13 14" key="1">
    <citation type="submission" date="2023-03" db="EMBL/GenBank/DDBJ databases">
        <title>Bacillus Genome Sequencing.</title>
        <authorList>
            <person name="Dunlap C."/>
        </authorList>
    </citation>
    <scope>NUCLEOTIDE SEQUENCE [LARGE SCALE GENOMIC DNA]</scope>
    <source>
        <strain evidence="13 14">NRS-52</strain>
    </source>
</reference>
<comment type="cofactor">
    <cofactor evidence="1">
        <name>Zn(2+)</name>
        <dbReference type="ChEBI" id="CHEBI:29105"/>
    </cofactor>
</comment>
<organism evidence="13 14">
    <name type="scientific">Paenibacillus chibensis</name>
    <dbReference type="NCBI Taxonomy" id="59846"/>
    <lineage>
        <taxon>Bacteria</taxon>
        <taxon>Bacillati</taxon>
        <taxon>Bacillota</taxon>
        <taxon>Bacilli</taxon>
        <taxon>Bacillales</taxon>
        <taxon>Paenibacillaceae</taxon>
        <taxon>Paenibacillus</taxon>
    </lineage>
</organism>
<dbReference type="InterPro" id="IPR018060">
    <property type="entry name" value="HTH_AraC"/>
</dbReference>
<dbReference type="EMBL" id="JARTLD010000036">
    <property type="protein sequence ID" value="MED5018630.1"/>
    <property type="molecule type" value="Genomic_DNA"/>
</dbReference>
<keyword evidence="7" id="KW-0805">Transcription regulation</keyword>
<accession>A0ABU6PUS1</accession>
<evidence type="ECO:0000256" key="1">
    <source>
        <dbReference type="ARBA" id="ARBA00001947"/>
    </source>
</evidence>
<evidence type="ECO:0000259" key="12">
    <source>
        <dbReference type="PROSITE" id="PS01124"/>
    </source>
</evidence>
<evidence type="ECO:0000256" key="3">
    <source>
        <dbReference type="ARBA" id="ARBA00022679"/>
    </source>
</evidence>
<keyword evidence="2" id="KW-0489">Methyltransferase</keyword>
<evidence type="ECO:0000313" key="13">
    <source>
        <dbReference type="EMBL" id="MED5018630.1"/>
    </source>
</evidence>
<keyword evidence="6" id="KW-0862">Zinc</keyword>
<keyword evidence="8" id="KW-0238">DNA-binding</keyword>
<evidence type="ECO:0000256" key="11">
    <source>
        <dbReference type="ARBA" id="ARBA00023204"/>
    </source>
</evidence>
<feature type="domain" description="HTH araC/xylS-type" evidence="12">
    <location>
        <begin position="88"/>
        <end position="186"/>
    </location>
</feature>
<evidence type="ECO:0000256" key="7">
    <source>
        <dbReference type="ARBA" id="ARBA00023015"/>
    </source>
</evidence>